<dbReference type="EMBL" id="BCMY01000002">
    <property type="protein sequence ID" value="GAQ36557.1"/>
    <property type="molecule type" value="Genomic_DNA"/>
</dbReference>
<dbReference type="Pfam" id="PF00172">
    <property type="entry name" value="Zn_clus"/>
    <property type="match status" value="1"/>
</dbReference>
<protein>
    <submittedName>
        <fullName evidence="7">C6 transcription factor</fullName>
    </submittedName>
</protein>
<keyword evidence="4" id="KW-0539">Nucleus</keyword>
<dbReference type="SMART" id="SM00066">
    <property type="entry name" value="GAL4"/>
    <property type="match status" value="1"/>
</dbReference>
<dbReference type="SUPFAM" id="SSF57701">
    <property type="entry name" value="Zn2/Cys6 DNA-binding domain"/>
    <property type="match status" value="1"/>
</dbReference>
<dbReference type="Pfam" id="PF11951">
    <property type="entry name" value="Fungal_trans_2"/>
    <property type="match status" value="1"/>
</dbReference>
<keyword evidence="1" id="KW-0805">Transcription regulation</keyword>
<feature type="compositionally biased region" description="Polar residues" evidence="5">
    <location>
        <begin position="62"/>
        <end position="79"/>
    </location>
</feature>
<dbReference type="GO" id="GO:0008270">
    <property type="term" value="F:zinc ion binding"/>
    <property type="evidence" value="ECO:0007669"/>
    <property type="project" value="InterPro"/>
</dbReference>
<dbReference type="PRINTS" id="PR00755">
    <property type="entry name" value="AFLATOXINBRP"/>
</dbReference>
<accession>A0A100I8D3</accession>
<dbReference type="VEuPathDB" id="FungiDB:M747DRAFT_280820"/>
<name>A0A100I8D3_ASPNG</name>
<dbReference type="GO" id="GO:0001228">
    <property type="term" value="F:DNA-binding transcription activator activity, RNA polymerase II-specific"/>
    <property type="evidence" value="ECO:0007669"/>
    <property type="project" value="TreeGrafter"/>
</dbReference>
<dbReference type="PROSITE" id="PS00463">
    <property type="entry name" value="ZN2_CY6_FUNGAL_1"/>
    <property type="match status" value="1"/>
</dbReference>
<keyword evidence="2" id="KW-0238">DNA-binding</keyword>
<dbReference type="PANTHER" id="PTHR47784:SF5">
    <property type="entry name" value="STEROL UPTAKE CONTROL PROTEIN 2"/>
    <property type="match status" value="1"/>
</dbReference>
<dbReference type="AlphaFoldDB" id="A0A100I8D3"/>
<evidence type="ECO:0000256" key="2">
    <source>
        <dbReference type="ARBA" id="ARBA00023125"/>
    </source>
</evidence>
<sequence>MHNSSTIKGRRSHRKSRSGCQQCKLRKVKCGEEKPTCGNCKRHGVHCSFALSTRMAEPSLLGDQNSFSSQTSTPQSDCRPSNPSSPSGGASLPQMAAAPGPELAIADLELLHHYSTSTAYTFSFHPVIQTLWRIEVPQIAFKAPYTLRAILAVSALHLAVLRPEKQENYISQASYHHEASLKLATPEIANITYDNCTPLFLFSALSSFICCAKPLKMGNFLLWEDHEIANWLMIIRGTGTIIDFAEESLKTGPLRTLFSVHRQRHDHSEIPEPPTQHQFLEDFRRFVLHEATDDHEKQVYCDAIFHLGTCFTICFEKGWRLETSDVFRWLLRVPHDFLVFLKEYRPLSMVILGYFCVLLHQLEWIWCMKGCGTHILSQIYNQLREPVYRAWLQWPMEQIGFLPSR</sequence>
<evidence type="ECO:0000256" key="1">
    <source>
        <dbReference type="ARBA" id="ARBA00023015"/>
    </source>
</evidence>
<dbReference type="PROSITE" id="PS50048">
    <property type="entry name" value="ZN2_CY6_FUNGAL_2"/>
    <property type="match status" value="1"/>
</dbReference>
<dbReference type="Proteomes" id="UP000068243">
    <property type="component" value="Unassembled WGS sequence"/>
</dbReference>
<dbReference type="GO" id="GO:0003677">
    <property type="term" value="F:DNA binding"/>
    <property type="evidence" value="ECO:0007669"/>
    <property type="project" value="UniProtKB-KW"/>
</dbReference>
<dbReference type="VEuPathDB" id="FungiDB:ASPNIDRAFT2_1165208"/>
<feature type="domain" description="Zn(2)-C6 fungal-type" evidence="6">
    <location>
        <begin position="19"/>
        <end position="49"/>
    </location>
</feature>
<dbReference type="OMA" id="LWRIEVP"/>
<evidence type="ECO:0000313" key="7">
    <source>
        <dbReference type="EMBL" id="GAQ36557.1"/>
    </source>
</evidence>
<dbReference type="Gene3D" id="4.10.240.10">
    <property type="entry name" value="Zn(2)-C6 fungal-type DNA-binding domain"/>
    <property type="match status" value="1"/>
</dbReference>
<evidence type="ECO:0000256" key="3">
    <source>
        <dbReference type="ARBA" id="ARBA00023163"/>
    </source>
</evidence>
<keyword evidence="3" id="KW-0804">Transcription</keyword>
<dbReference type="InterPro" id="IPR053157">
    <property type="entry name" value="Sterol_Uptake_Regulator"/>
</dbReference>
<evidence type="ECO:0000256" key="5">
    <source>
        <dbReference type="SAM" id="MobiDB-lite"/>
    </source>
</evidence>
<evidence type="ECO:0000259" key="6">
    <source>
        <dbReference type="PROSITE" id="PS50048"/>
    </source>
</evidence>
<reference evidence="8" key="1">
    <citation type="journal article" date="2016" name="Genome Announc.">
        <title>Draft genome sequence of Aspergillus niger strain An76.</title>
        <authorList>
            <person name="Gong W."/>
            <person name="Cheng Z."/>
            <person name="Zhang H."/>
            <person name="Liu L."/>
            <person name="Gao P."/>
            <person name="Wang L."/>
        </authorList>
    </citation>
    <scope>NUCLEOTIDE SEQUENCE [LARGE SCALE GENOMIC DNA]</scope>
    <source>
        <strain evidence="8">An76</strain>
    </source>
</reference>
<feature type="region of interest" description="Disordered" evidence="5">
    <location>
        <begin position="60"/>
        <end position="96"/>
    </location>
</feature>
<dbReference type="InterPro" id="IPR036864">
    <property type="entry name" value="Zn2-C6_fun-type_DNA-bd_sf"/>
</dbReference>
<evidence type="ECO:0000256" key="4">
    <source>
        <dbReference type="ARBA" id="ARBA00023242"/>
    </source>
</evidence>
<dbReference type="InterPro" id="IPR021858">
    <property type="entry name" value="Fun_TF"/>
</dbReference>
<feature type="compositionally biased region" description="Low complexity" evidence="5">
    <location>
        <begin position="80"/>
        <end position="93"/>
    </location>
</feature>
<evidence type="ECO:0000313" key="8">
    <source>
        <dbReference type="Proteomes" id="UP000068243"/>
    </source>
</evidence>
<dbReference type="VEuPathDB" id="FungiDB:ATCC64974_56220"/>
<dbReference type="PANTHER" id="PTHR47784">
    <property type="entry name" value="STEROL UPTAKE CONTROL PROTEIN 2"/>
    <property type="match status" value="1"/>
</dbReference>
<proteinExistence type="predicted"/>
<comment type="caution">
    <text evidence="7">The sequence shown here is derived from an EMBL/GenBank/DDBJ whole genome shotgun (WGS) entry which is preliminary data.</text>
</comment>
<dbReference type="OrthoDB" id="416217at2759"/>
<dbReference type="VEuPathDB" id="FungiDB:An02g07950"/>
<dbReference type="CDD" id="cd00067">
    <property type="entry name" value="GAL4"/>
    <property type="match status" value="1"/>
</dbReference>
<dbReference type="PaxDb" id="5061-CADANGAP00002248"/>
<organism evidence="7 8">
    <name type="scientific">Aspergillus niger</name>
    <dbReference type="NCBI Taxonomy" id="5061"/>
    <lineage>
        <taxon>Eukaryota</taxon>
        <taxon>Fungi</taxon>
        <taxon>Dikarya</taxon>
        <taxon>Ascomycota</taxon>
        <taxon>Pezizomycotina</taxon>
        <taxon>Eurotiomycetes</taxon>
        <taxon>Eurotiomycetidae</taxon>
        <taxon>Eurotiales</taxon>
        <taxon>Aspergillaceae</taxon>
        <taxon>Aspergillus</taxon>
        <taxon>Aspergillus subgen. Circumdati</taxon>
    </lineage>
</organism>
<gene>
    <name evidence="7" type="ORF">ABL_01734</name>
</gene>
<dbReference type="InterPro" id="IPR001138">
    <property type="entry name" value="Zn2Cys6_DnaBD"/>
</dbReference>